<dbReference type="InterPro" id="IPR007502">
    <property type="entry name" value="Helicase-assoc_dom"/>
</dbReference>
<evidence type="ECO:0000256" key="4">
    <source>
        <dbReference type="ARBA" id="ARBA00022741"/>
    </source>
</evidence>
<dbReference type="InterPro" id="IPR003593">
    <property type="entry name" value="AAA+_ATPase"/>
</dbReference>
<dbReference type="Pfam" id="PF00270">
    <property type="entry name" value="DEAD"/>
    <property type="match status" value="1"/>
</dbReference>
<keyword evidence="13" id="KW-1185">Reference proteome</keyword>
<keyword evidence="3" id="KW-0507">mRNA processing</keyword>
<evidence type="ECO:0000256" key="3">
    <source>
        <dbReference type="ARBA" id="ARBA00022664"/>
    </source>
</evidence>
<evidence type="ECO:0000256" key="8">
    <source>
        <dbReference type="ARBA" id="ARBA00023187"/>
    </source>
</evidence>
<accession>A0ABN7S1M7</accession>
<dbReference type="Gene3D" id="1.20.120.1080">
    <property type="match status" value="1"/>
</dbReference>
<feature type="domain" description="Helicase ATP-binding" evidence="10">
    <location>
        <begin position="61"/>
        <end position="229"/>
    </location>
</feature>
<protein>
    <recommendedName>
        <fullName evidence="2">Activating signal cointegrator 1 complex subunit 3</fullName>
        <ecNumber evidence="1">3.6.4.13</ecNumber>
    </recommendedName>
</protein>
<proteinExistence type="predicted"/>
<dbReference type="SMART" id="SM00490">
    <property type="entry name" value="HELICc"/>
    <property type="match status" value="1"/>
</dbReference>
<keyword evidence="5" id="KW-0378">Hydrolase</keyword>
<sequence length="726" mass="82533">MSKRSLDDGAVVPVEEKSRKIVEPKQVLLNPYTGQPYTPRYYDLLKRRLGLPVWEYKNKFMELIHRHQVICLVGETGSGKTTQIPQWCVEYVRQNSPVGSRKAVACTQPRRVAAMSVAQRVADEMDCILGQHVGYTIRFEDCTSSLTLLKYMTDGMLLREAMADPLMEKYNVILLDEAHERTLATDILLGVIKEVCRQRPDLKIVVMSATLDAGKFQSYFDNAPLMSIPGRTFPVEIFYTPEPEKDYLEAAIRTVIQIHLCEEQEGDCLLFLTGQEEIEDACKRIRDEVEKMGPEVGDVKVIPLYSTLPPQQQQRIFEPPPPNKPNGAIGRKVVVSTNIAETSLTIDGIVFVIDPGFAKQKVYNPRIRVESLLVSAISKASAQQRAGRAGRTRPGKTFRLYTEKAYQGEMQDNTYPEILRSNLGSVVLQLKKLGIDDLVHFDFMDPPAPETLMRALEMLNYLAALNDDGIHQSQTARGIRDRAGDLTELGSMMAEFPLDPQLAKMCISSCEFNCSNEILSTTAMLTVPMCFVRPSEARRAADEAKVQFAHIDGDHLTLLNVYHAFKQSRDSPQWCYENFINYRSLMSADNVRQQLSRIMDRFSLPRRSCDFTSKDYYTSIRKAIVSGYFMQVAHKEKSGHYLTMKDNQVVQLHPSTCLDHKPDWVLYDEFVLTSKNYIRTVTDIKVDWLVEIAPTYYDIDNFPNCEAKRILERVRAKLVAKGKIEA</sequence>
<name>A0ABN7S1M7_OIKDI</name>
<evidence type="ECO:0000256" key="9">
    <source>
        <dbReference type="ARBA" id="ARBA00047984"/>
    </source>
</evidence>
<dbReference type="InterPro" id="IPR011545">
    <property type="entry name" value="DEAD/DEAH_box_helicase_dom"/>
</dbReference>
<organism evidence="12 13">
    <name type="scientific">Oikopleura dioica</name>
    <name type="common">Tunicate</name>
    <dbReference type="NCBI Taxonomy" id="34765"/>
    <lineage>
        <taxon>Eukaryota</taxon>
        <taxon>Metazoa</taxon>
        <taxon>Chordata</taxon>
        <taxon>Tunicata</taxon>
        <taxon>Appendicularia</taxon>
        <taxon>Copelata</taxon>
        <taxon>Oikopleuridae</taxon>
        <taxon>Oikopleura</taxon>
    </lineage>
</organism>
<dbReference type="Pfam" id="PF04408">
    <property type="entry name" value="WHD_HA2"/>
    <property type="match status" value="1"/>
</dbReference>
<comment type="catalytic activity">
    <reaction evidence="9">
        <text>ATP + H2O = ADP + phosphate + H(+)</text>
        <dbReference type="Rhea" id="RHEA:13065"/>
        <dbReference type="ChEBI" id="CHEBI:15377"/>
        <dbReference type="ChEBI" id="CHEBI:15378"/>
        <dbReference type="ChEBI" id="CHEBI:30616"/>
        <dbReference type="ChEBI" id="CHEBI:43474"/>
        <dbReference type="ChEBI" id="CHEBI:456216"/>
        <dbReference type="EC" id="3.6.4.13"/>
    </reaction>
</comment>
<keyword evidence="4" id="KW-0547">Nucleotide-binding</keyword>
<dbReference type="Pfam" id="PF07717">
    <property type="entry name" value="OB_NTP_bind"/>
    <property type="match status" value="1"/>
</dbReference>
<dbReference type="CDD" id="cd17973">
    <property type="entry name" value="DEXHc_DHX15"/>
    <property type="match status" value="1"/>
</dbReference>
<evidence type="ECO:0000256" key="5">
    <source>
        <dbReference type="ARBA" id="ARBA00022801"/>
    </source>
</evidence>
<dbReference type="SMART" id="SM00487">
    <property type="entry name" value="DEXDc"/>
    <property type="match status" value="1"/>
</dbReference>
<dbReference type="Gene3D" id="3.40.50.300">
    <property type="entry name" value="P-loop containing nucleotide triphosphate hydrolases"/>
    <property type="match status" value="2"/>
</dbReference>
<dbReference type="PROSITE" id="PS51192">
    <property type="entry name" value="HELICASE_ATP_BIND_1"/>
    <property type="match status" value="1"/>
</dbReference>
<evidence type="ECO:0000256" key="1">
    <source>
        <dbReference type="ARBA" id="ARBA00012552"/>
    </source>
</evidence>
<dbReference type="PROSITE" id="PS51194">
    <property type="entry name" value="HELICASE_CTER"/>
    <property type="match status" value="1"/>
</dbReference>
<evidence type="ECO:0000256" key="6">
    <source>
        <dbReference type="ARBA" id="ARBA00022806"/>
    </source>
</evidence>
<dbReference type="Proteomes" id="UP001158576">
    <property type="component" value="Chromosome PAR"/>
</dbReference>
<keyword evidence="6" id="KW-0347">Helicase</keyword>
<dbReference type="PANTHER" id="PTHR18934:SF95">
    <property type="entry name" value="ATP-DEPENDENT RNA HELICASE DHX15"/>
    <property type="match status" value="1"/>
</dbReference>
<evidence type="ECO:0000256" key="7">
    <source>
        <dbReference type="ARBA" id="ARBA00022840"/>
    </source>
</evidence>
<keyword evidence="7" id="KW-0067">ATP-binding</keyword>
<evidence type="ECO:0000259" key="10">
    <source>
        <dbReference type="PROSITE" id="PS51192"/>
    </source>
</evidence>
<dbReference type="SMART" id="SM00847">
    <property type="entry name" value="HA2"/>
    <property type="match status" value="1"/>
</dbReference>
<evidence type="ECO:0000313" key="13">
    <source>
        <dbReference type="Proteomes" id="UP001158576"/>
    </source>
</evidence>
<evidence type="ECO:0000256" key="2">
    <source>
        <dbReference type="ARBA" id="ARBA00014590"/>
    </source>
</evidence>
<dbReference type="Pfam" id="PF00271">
    <property type="entry name" value="Helicase_C"/>
    <property type="match status" value="1"/>
</dbReference>
<dbReference type="EC" id="3.6.4.13" evidence="1"/>
<dbReference type="InterPro" id="IPR048333">
    <property type="entry name" value="HA2_WH"/>
</dbReference>
<evidence type="ECO:0000259" key="11">
    <source>
        <dbReference type="PROSITE" id="PS51194"/>
    </source>
</evidence>
<dbReference type="SUPFAM" id="SSF52540">
    <property type="entry name" value="P-loop containing nucleoside triphosphate hydrolases"/>
    <property type="match status" value="1"/>
</dbReference>
<dbReference type="InterPro" id="IPR044756">
    <property type="entry name" value="DHX15_DEXHc"/>
</dbReference>
<gene>
    <name evidence="12" type="ORF">OKIOD_LOCUS4354</name>
</gene>
<dbReference type="PANTHER" id="PTHR18934">
    <property type="entry name" value="ATP-DEPENDENT RNA HELICASE"/>
    <property type="match status" value="1"/>
</dbReference>
<dbReference type="EMBL" id="OU015568">
    <property type="protein sequence ID" value="CAG5090981.1"/>
    <property type="molecule type" value="Genomic_DNA"/>
</dbReference>
<keyword evidence="8" id="KW-0508">mRNA splicing</keyword>
<reference evidence="12 13" key="1">
    <citation type="submission" date="2021-04" db="EMBL/GenBank/DDBJ databases">
        <authorList>
            <person name="Bliznina A."/>
        </authorList>
    </citation>
    <scope>NUCLEOTIDE SEQUENCE [LARGE SCALE GENOMIC DNA]</scope>
</reference>
<dbReference type="Pfam" id="PF21010">
    <property type="entry name" value="HA2_C"/>
    <property type="match status" value="1"/>
</dbReference>
<feature type="domain" description="Helicase C-terminal" evidence="11">
    <location>
        <begin position="254"/>
        <end position="434"/>
    </location>
</feature>
<dbReference type="CDD" id="cd18791">
    <property type="entry name" value="SF2_C_RHA"/>
    <property type="match status" value="1"/>
</dbReference>
<dbReference type="InterPro" id="IPR014001">
    <property type="entry name" value="Helicase_ATP-bd"/>
</dbReference>
<dbReference type="InterPro" id="IPR011709">
    <property type="entry name" value="DEAD-box_helicase_OB_fold"/>
</dbReference>
<dbReference type="InterPro" id="IPR001650">
    <property type="entry name" value="Helicase_C-like"/>
</dbReference>
<dbReference type="SMART" id="SM00382">
    <property type="entry name" value="AAA"/>
    <property type="match status" value="1"/>
</dbReference>
<evidence type="ECO:0000313" key="12">
    <source>
        <dbReference type="EMBL" id="CAG5090981.1"/>
    </source>
</evidence>
<dbReference type="InterPro" id="IPR027417">
    <property type="entry name" value="P-loop_NTPase"/>
</dbReference>